<dbReference type="InterPro" id="IPR019734">
    <property type="entry name" value="TPR_rpt"/>
</dbReference>
<organism evidence="1 2">
    <name type="scientific">Varunaivibrio sulfuroxidans</name>
    <dbReference type="NCBI Taxonomy" id="1773489"/>
    <lineage>
        <taxon>Bacteria</taxon>
        <taxon>Pseudomonadati</taxon>
        <taxon>Pseudomonadota</taxon>
        <taxon>Alphaproteobacteria</taxon>
        <taxon>Rhodospirillales</taxon>
        <taxon>Magnetovibrionaceae</taxon>
        <taxon>Varunaivibrio</taxon>
    </lineage>
</organism>
<dbReference type="PROSITE" id="PS51257">
    <property type="entry name" value="PROKAR_LIPOPROTEIN"/>
    <property type="match status" value="1"/>
</dbReference>
<reference evidence="1 2" key="1">
    <citation type="submission" date="2019-03" db="EMBL/GenBank/DDBJ databases">
        <title>Genomic Encyclopedia of Type Strains, Phase IV (KMG-IV): sequencing the most valuable type-strain genomes for metagenomic binning, comparative biology and taxonomic classification.</title>
        <authorList>
            <person name="Goeker M."/>
        </authorList>
    </citation>
    <scope>NUCLEOTIDE SEQUENCE [LARGE SCALE GENOMIC DNA]</scope>
    <source>
        <strain evidence="1 2">DSM 101688</strain>
    </source>
</reference>
<dbReference type="OrthoDB" id="422579at2"/>
<gene>
    <name evidence="1" type="ORF">EDD55_10258</name>
</gene>
<dbReference type="RefSeq" id="WP_132937996.1">
    <property type="nucleotide sequence ID" value="NZ_CP119676.1"/>
</dbReference>
<proteinExistence type="predicted"/>
<dbReference type="InterPro" id="IPR011990">
    <property type="entry name" value="TPR-like_helical_dom_sf"/>
</dbReference>
<keyword evidence="2" id="KW-1185">Reference proteome</keyword>
<name>A0A4V2UP73_9PROT</name>
<dbReference type="SMART" id="SM00028">
    <property type="entry name" value="TPR"/>
    <property type="match status" value="2"/>
</dbReference>
<dbReference type="Gene3D" id="1.25.40.10">
    <property type="entry name" value="Tetratricopeptide repeat domain"/>
    <property type="match status" value="1"/>
</dbReference>
<evidence type="ECO:0000313" key="2">
    <source>
        <dbReference type="Proteomes" id="UP000295304"/>
    </source>
</evidence>
<comment type="caution">
    <text evidence="1">The sequence shown here is derived from an EMBL/GenBank/DDBJ whole genome shotgun (WGS) entry which is preliminary data.</text>
</comment>
<accession>A0A4V2UP73</accession>
<dbReference type="Proteomes" id="UP000295304">
    <property type="component" value="Unassembled WGS sequence"/>
</dbReference>
<dbReference type="AlphaFoldDB" id="A0A4V2UP73"/>
<dbReference type="EMBL" id="SLZW01000002">
    <property type="protein sequence ID" value="TCS64021.1"/>
    <property type="molecule type" value="Genomic_DNA"/>
</dbReference>
<sequence>MRNSLKATTFRLAIFAGVVGILSGCASTGGAPVKVSEASLAKTLDIAARDSENQHDYTSAAQYYARLSHEKPDDIRLRIDLARNLRYIGEAKQGVKILLEKRPSQSSNLPFLLELAKSRIAAGDAEGALGDLKALFAAAPATWPGMWDAFMVRGIARDQVQHYKLAQADYNAALKLSPKNPQVMNNYAMSLAQSGRLDAAIAILENASNQNRSNVQVRQNLALLYGVKGELGKAKALSEMDLDPKNVDTNMSFYQRFKHRGTP</sequence>
<evidence type="ECO:0000313" key="1">
    <source>
        <dbReference type="EMBL" id="TCS64021.1"/>
    </source>
</evidence>
<dbReference type="Pfam" id="PF14559">
    <property type="entry name" value="TPR_19"/>
    <property type="match status" value="1"/>
</dbReference>
<protein>
    <submittedName>
        <fullName evidence="1">Flp pilus assembly protein TadD</fullName>
    </submittedName>
</protein>
<dbReference type="SUPFAM" id="SSF48452">
    <property type="entry name" value="TPR-like"/>
    <property type="match status" value="1"/>
</dbReference>